<dbReference type="AlphaFoldDB" id="A0AA86UCB3"/>
<evidence type="ECO:0000256" key="2">
    <source>
        <dbReference type="ARBA" id="ARBA00022737"/>
    </source>
</evidence>
<sequence>MDFTKILRQAQLSGCLQLVDTPLQIIPDEVYQVNVLMFDTRGFYENKEVTKFIIKNCGLTQISADISLIDQLKVVDLQSNKLQKIPTFNLQNLVYLNLDNNKLFQFPDLSQLPFLEQLYINKNLLQGSVAIDHNSLKIIELSGNKISSIQIQAPQLHEFKADHNIINQVEFNDQSLLKLDLSFNQISTLVLDNLVRIDDLNLESNKLNINEQFQKTISTLSAKIINLSSNNCQCIFIHMFTCKNLVELYLKYCHVNVFDFSQSQELSTSVMKKSKLRFFDLSNNDLQEVAPELGISNQINKINVIGNPMRKMAKLLQVDGDKMKNYLIDKLPINHFYHQKLTYKPVEEFQEAMQNQIQIVQTQQKRQQEQAEQQSYIPSKRVPQQNIAQQKTQDELDYEEYLQLKYGQQSKQQVQQQIMQRQMQQQQPRAVEQPKIEYQPFVPQQQQYKQSQVVNPLQQQLVIQDVAEAEIDLQHILSAEQIQQFKIINVPIQQEFFEKITKRLSKYNSLQYFYLNRLHKIQEIHLNGVNNLRNLEIFQMKSLQFVCLQNLPALQQLIVSQTHLVELQVQNCPQITQVQLKSNSLDQIPENLFQLRNIIELDVSGNQIKQIPDEIQQFAQLQVLNISTNQIRIIPNSVGKLRNLQQFNFEGNIIIKPSAAVQKRGGIALVEFLRGE</sequence>
<dbReference type="Proteomes" id="UP001642409">
    <property type="component" value="Unassembled WGS sequence"/>
</dbReference>
<dbReference type="GO" id="GO:0005737">
    <property type="term" value="C:cytoplasm"/>
    <property type="evidence" value="ECO:0007669"/>
    <property type="project" value="TreeGrafter"/>
</dbReference>
<accession>A0AA86UCB3</accession>
<dbReference type="InterPro" id="IPR050216">
    <property type="entry name" value="LRR_domain-containing"/>
</dbReference>
<dbReference type="Gene3D" id="3.80.10.10">
    <property type="entry name" value="Ribonuclease Inhibitor"/>
    <property type="match status" value="3"/>
</dbReference>
<reference evidence="3" key="1">
    <citation type="submission" date="2023-06" db="EMBL/GenBank/DDBJ databases">
        <authorList>
            <person name="Kurt Z."/>
        </authorList>
    </citation>
    <scope>NUCLEOTIDE SEQUENCE</scope>
</reference>
<evidence type="ECO:0000313" key="5">
    <source>
        <dbReference type="Proteomes" id="UP001642409"/>
    </source>
</evidence>
<dbReference type="SMART" id="SM00369">
    <property type="entry name" value="LRR_TYP"/>
    <property type="match status" value="5"/>
</dbReference>
<dbReference type="InterPro" id="IPR001611">
    <property type="entry name" value="Leu-rich_rpt"/>
</dbReference>
<dbReference type="PANTHER" id="PTHR48051:SF54">
    <property type="entry name" value="LEUCINE-RICH REPEAT-CONTAINING PROTEIN"/>
    <property type="match status" value="1"/>
</dbReference>
<dbReference type="InterPro" id="IPR032675">
    <property type="entry name" value="LRR_dom_sf"/>
</dbReference>
<evidence type="ECO:0000313" key="3">
    <source>
        <dbReference type="EMBL" id="CAI9945447.1"/>
    </source>
</evidence>
<keyword evidence="5" id="KW-1185">Reference proteome</keyword>
<keyword evidence="1" id="KW-0433">Leucine-rich repeat</keyword>
<dbReference type="SUPFAM" id="SSF52047">
    <property type="entry name" value="RNI-like"/>
    <property type="match status" value="1"/>
</dbReference>
<comment type="caution">
    <text evidence="3">The sequence shown here is derived from an EMBL/GenBank/DDBJ whole genome shotgun (WGS) entry which is preliminary data.</text>
</comment>
<proteinExistence type="predicted"/>
<dbReference type="EMBL" id="CATOUU010000745">
    <property type="protein sequence ID" value="CAI9945447.1"/>
    <property type="molecule type" value="Genomic_DNA"/>
</dbReference>
<gene>
    <name evidence="3" type="ORF">HINF_LOCUS33092</name>
    <name evidence="4" type="ORF">HINF_LOCUS55941</name>
</gene>
<protein>
    <submittedName>
        <fullName evidence="3">Leucine-rich repeat protein</fullName>
    </submittedName>
    <submittedName>
        <fullName evidence="4">Leucine-rich_repeat protein</fullName>
    </submittedName>
</protein>
<name>A0AA86UCB3_9EUKA</name>
<reference evidence="4 5" key="2">
    <citation type="submission" date="2024-07" db="EMBL/GenBank/DDBJ databases">
        <authorList>
            <person name="Akdeniz Z."/>
        </authorList>
    </citation>
    <scope>NUCLEOTIDE SEQUENCE [LARGE SCALE GENOMIC DNA]</scope>
</reference>
<evidence type="ECO:0000256" key="1">
    <source>
        <dbReference type="ARBA" id="ARBA00022614"/>
    </source>
</evidence>
<dbReference type="EMBL" id="CAXDID020000299">
    <property type="protein sequence ID" value="CAL6073101.1"/>
    <property type="molecule type" value="Genomic_DNA"/>
</dbReference>
<dbReference type="InterPro" id="IPR003591">
    <property type="entry name" value="Leu-rich_rpt_typical-subtyp"/>
</dbReference>
<dbReference type="PROSITE" id="PS51450">
    <property type="entry name" value="LRR"/>
    <property type="match status" value="3"/>
</dbReference>
<dbReference type="Pfam" id="PF13855">
    <property type="entry name" value="LRR_8"/>
    <property type="match status" value="1"/>
</dbReference>
<dbReference type="SUPFAM" id="SSF52058">
    <property type="entry name" value="L domain-like"/>
    <property type="match status" value="1"/>
</dbReference>
<keyword evidence="2" id="KW-0677">Repeat</keyword>
<organism evidence="3">
    <name type="scientific">Hexamita inflata</name>
    <dbReference type="NCBI Taxonomy" id="28002"/>
    <lineage>
        <taxon>Eukaryota</taxon>
        <taxon>Metamonada</taxon>
        <taxon>Diplomonadida</taxon>
        <taxon>Hexamitidae</taxon>
        <taxon>Hexamitinae</taxon>
        <taxon>Hexamita</taxon>
    </lineage>
</organism>
<evidence type="ECO:0000313" key="4">
    <source>
        <dbReference type="EMBL" id="CAL6073101.1"/>
    </source>
</evidence>
<dbReference type="PANTHER" id="PTHR48051">
    <property type="match status" value="1"/>
</dbReference>